<dbReference type="InterPro" id="IPR049874">
    <property type="entry name" value="ROK_cs"/>
</dbReference>
<evidence type="ECO:0000313" key="3">
    <source>
        <dbReference type="EMBL" id="OAP85863.1"/>
    </source>
</evidence>
<evidence type="ECO:0000256" key="1">
    <source>
        <dbReference type="ARBA" id="ARBA00006479"/>
    </source>
</evidence>
<keyword evidence="4" id="KW-1185">Reference proteome</keyword>
<proteinExistence type="inferred from homology"/>
<comment type="caution">
    <text evidence="3">The sequence shown here is derived from an EMBL/GenBank/DDBJ whole genome shotgun (WGS) entry which is preliminary data.</text>
</comment>
<dbReference type="PROSITE" id="PS01125">
    <property type="entry name" value="ROK"/>
    <property type="match status" value="1"/>
</dbReference>
<dbReference type="EMBL" id="LVZK01000001">
    <property type="protein sequence ID" value="OAP85863.1"/>
    <property type="molecule type" value="Genomic_DNA"/>
</dbReference>
<feature type="compositionally biased region" description="Low complexity" evidence="2">
    <location>
        <begin position="303"/>
        <end position="317"/>
    </location>
</feature>
<dbReference type="PANTHER" id="PTHR18964">
    <property type="entry name" value="ROK (REPRESSOR, ORF, KINASE) FAMILY"/>
    <property type="match status" value="1"/>
</dbReference>
<organism evidence="3 4">
    <name type="scientific">Peptidiphaga gingivicola</name>
    <dbReference type="NCBI Taxonomy" id="2741497"/>
    <lineage>
        <taxon>Bacteria</taxon>
        <taxon>Bacillati</taxon>
        <taxon>Actinomycetota</taxon>
        <taxon>Actinomycetes</taxon>
        <taxon>Actinomycetales</taxon>
        <taxon>Actinomycetaceae</taxon>
        <taxon>Peptidiphaga</taxon>
    </lineage>
</organism>
<dbReference type="PANTHER" id="PTHR18964:SF169">
    <property type="entry name" value="N-ACETYLMANNOSAMINE KINASE"/>
    <property type="match status" value="1"/>
</dbReference>
<comment type="similarity">
    <text evidence="1">Belongs to the ROK (NagC/XylR) family.</text>
</comment>
<evidence type="ECO:0000256" key="2">
    <source>
        <dbReference type="SAM" id="MobiDB-lite"/>
    </source>
</evidence>
<gene>
    <name evidence="3" type="ORF">A4H34_01325</name>
</gene>
<dbReference type="InterPro" id="IPR000600">
    <property type="entry name" value="ROK"/>
</dbReference>
<feature type="region of interest" description="Disordered" evidence="2">
    <location>
        <begin position="303"/>
        <end position="330"/>
    </location>
</feature>
<feature type="compositionally biased region" description="Low complexity" evidence="2">
    <location>
        <begin position="33"/>
        <end position="50"/>
    </location>
</feature>
<dbReference type="SUPFAM" id="SSF53067">
    <property type="entry name" value="Actin-like ATPase domain"/>
    <property type="match status" value="1"/>
</dbReference>
<dbReference type="AlphaFoldDB" id="A0A179B3Q5"/>
<feature type="region of interest" description="Disordered" evidence="2">
    <location>
        <begin position="1"/>
        <end position="50"/>
    </location>
</feature>
<dbReference type="InterPro" id="IPR043129">
    <property type="entry name" value="ATPase_NBD"/>
</dbReference>
<sequence>MVAQGEPVNTFGQSAGQPAEAQRSDASKSAGQSAELPAAAPSSPLTSATDADASGCVGTLDIGGTWIRAAVVTPAGEILVRSRRPLPTSEGGRAVVDTCLDALGEARMRIGCHTLERIGVSVTGPVDPRTGKLFTPPNTGPVLAGLELGEALSRAACLEVRVDRDTNAAALGEHRCGSARGTANFVFITVSTGVGGAVMLDGRLIRGADGVAGEIGHICVERGGPRCGCGRRGCVEAIASGPSIARRAEAELRAAEGAELRAAEGFAQTRAVTKSVEGSTAAASVAARAGEAVAAPISSQTSSFSSQASSFSSQTSSPLAERLRSGRPLTGKDVDECAAAGDPHAIRALDAAAAAVAGMCVDMANVFNPERIVVGGSVAITHPDWIARASELVAREALVPANREGIVVPAELGDDVSLVGAAFL</sequence>
<dbReference type="Pfam" id="PF00480">
    <property type="entry name" value="ROK"/>
    <property type="match status" value="2"/>
</dbReference>
<dbReference type="STRING" id="1823756.A4H34_01325"/>
<protein>
    <recommendedName>
        <fullName evidence="5">ROK family protein</fullName>
    </recommendedName>
</protein>
<dbReference type="RefSeq" id="WP_064230812.1">
    <property type="nucleotide sequence ID" value="NZ_LVZK01000001.1"/>
</dbReference>
<dbReference type="Proteomes" id="UP000078368">
    <property type="component" value="Unassembled WGS sequence"/>
</dbReference>
<reference evidence="3 4" key="1">
    <citation type="submission" date="2016-04" db="EMBL/GenBank/DDBJ databases">
        <title>Peptidophaga gingivicola gen. nov., sp. nov., isolated from human subgingival plaque.</title>
        <authorList>
            <person name="Beall C.J."/>
            <person name="Mokrzan E.M."/>
            <person name="Griffen A.L."/>
            <person name="Leys E.J."/>
        </authorList>
    </citation>
    <scope>NUCLEOTIDE SEQUENCE [LARGE SCALE GENOMIC DNA]</scope>
    <source>
        <strain evidence="3 4">BA112</strain>
    </source>
</reference>
<accession>A0A179B3Q5</accession>
<evidence type="ECO:0000313" key="4">
    <source>
        <dbReference type="Proteomes" id="UP000078368"/>
    </source>
</evidence>
<name>A0A179B3Q5_9ACTO</name>
<evidence type="ECO:0008006" key="5">
    <source>
        <dbReference type="Google" id="ProtNLM"/>
    </source>
</evidence>
<dbReference type="Gene3D" id="3.30.420.40">
    <property type="match status" value="3"/>
</dbReference>